<dbReference type="OrthoDB" id="887349at2"/>
<keyword evidence="1" id="KW-1133">Transmembrane helix</keyword>
<dbReference type="Pfam" id="PF20155">
    <property type="entry name" value="TMP_3"/>
    <property type="match status" value="1"/>
</dbReference>
<dbReference type="Proteomes" id="UP000199249">
    <property type="component" value="Unassembled WGS sequence"/>
</dbReference>
<keyword evidence="1" id="KW-0812">Transmembrane</keyword>
<accession>A0A1H3P8M9</accession>
<dbReference type="NCBIfam" id="TIGR02675">
    <property type="entry name" value="tape_meas_nterm"/>
    <property type="match status" value="1"/>
</dbReference>
<name>A0A1H3P8M9_9BACT</name>
<dbReference type="STRING" id="651662.SAMN04488069_1253"/>
<proteinExistence type="predicted"/>
<evidence type="ECO:0000313" key="4">
    <source>
        <dbReference type="Proteomes" id="UP000199249"/>
    </source>
</evidence>
<dbReference type="EMBL" id="FNOV01000025">
    <property type="protein sequence ID" value="SDY97482.1"/>
    <property type="molecule type" value="Genomic_DNA"/>
</dbReference>
<feature type="transmembrane region" description="Helical" evidence="1">
    <location>
        <begin position="736"/>
        <end position="760"/>
    </location>
</feature>
<feature type="transmembrane region" description="Helical" evidence="1">
    <location>
        <begin position="352"/>
        <end position="379"/>
    </location>
</feature>
<keyword evidence="1" id="KW-0472">Membrane</keyword>
<feature type="domain" description="Tape measure protein N-terminal" evidence="2">
    <location>
        <begin position="115"/>
        <end position="275"/>
    </location>
</feature>
<sequence length="860" mass="87421">MNVAELAVAVGADLTDLDRGLNAAVGKVQAFAGQVNRAAQSAGNAFQRLLPDLQKIGAAGDALKGAGAGLTLGVTLPIVGAGIAALKSAGSLDSLRRGLEAVAETQLTEDGVPPIEAVGRAAEETKARLLELKEIAKLPGLGFEDAVKGDLRLRNAGLTAEQSAKSLLEFGNAIARAGGGKAQLDRVTLALSQIATKGKISQEEINQLTEAGIVLGPVMKKAFGTADTQALQKAGIDATAFVNAITAELAKLPRVTGGLQNSFETVGDTLSNAAARIGLRLDAAFNLTATIERVGDAIESLVSRFETLSPATQRTVFALAGLAATVGPVLVAVGTLGAALPAIVSGFGAIGAAVGLAAGPVALIALAVGAAVVAVVAYWDEIVAYFQGPDGQVFRELARGVEESINTIKAAAAGLGGGNLGSLLFGGLVSAGKLVLEVVQDVATGIAALFDIVNGAVRSVSALLDKDWARAWDGAKQVVLGLLAPIARLFGLDYEGLRAKLNVLGDAPRLTIGDLITQQMKLVDEAALAGAVSGGDLRASLEAVGTAAVLSDEQKKALADLQKALIDNERKARALGSAYDEIGQKQSILTSGVQKLVEVGFAPAGRTVQGFARQLLTLPAAIDALEARMDGTLGQNFTRFLEEGRRKAAALAAELYRPLEGVVDVALPTVLPLLDVTPVTGPLEEVNAALARAQFRAEEFNDNFGGILESALENTAAGVAEAIGALAAGVGGTDQIFAALLSGVGSMAVQLGQLAIGIGISLEAIKTAFKTLGGVGAVAAGVALIALGSVFSSAASRIGRSAGSGPSPGGGGGFSSPRAVDVKPQKLEVNIKFEPVEFRQDGPALRGVLNVDSYRSRRFD</sequence>
<dbReference type="RefSeq" id="WP_092743855.1">
    <property type="nucleotide sequence ID" value="NZ_FNOV01000025.1"/>
</dbReference>
<protein>
    <submittedName>
        <fullName evidence="3">Tape measure domain-containing protein</fullName>
    </submittedName>
</protein>
<evidence type="ECO:0000259" key="2">
    <source>
        <dbReference type="Pfam" id="PF20155"/>
    </source>
</evidence>
<feature type="transmembrane region" description="Helical" evidence="1">
    <location>
        <begin position="316"/>
        <end position="340"/>
    </location>
</feature>
<keyword evidence="4" id="KW-1185">Reference proteome</keyword>
<feature type="transmembrane region" description="Helical" evidence="1">
    <location>
        <begin position="772"/>
        <end position="791"/>
    </location>
</feature>
<evidence type="ECO:0000313" key="3">
    <source>
        <dbReference type="EMBL" id="SDY97482.1"/>
    </source>
</evidence>
<reference evidence="4" key="1">
    <citation type="submission" date="2016-10" db="EMBL/GenBank/DDBJ databases">
        <authorList>
            <person name="Varghese N."/>
            <person name="Submissions S."/>
        </authorList>
    </citation>
    <scope>NUCLEOTIDE SEQUENCE [LARGE SCALE GENOMIC DNA]</scope>
    <source>
        <strain evidence="4">CGMCC 1.8975</strain>
    </source>
</reference>
<organism evidence="3 4">
    <name type="scientific">Hymenobacter psychrophilus</name>
    <dbReference type="NCBI Taxonomy" id="651662"/>
    <lineage>
        <taxon>Bacteria</taxon>
        <taxon>Pseudomonadati</taxon>
        <taxon>Bacteroidota</taxon>
        <taxon>Cytophagia</taxon>
        <taxon>Cytophagales</taxon>
        <taxon>Hymenobacteraceae</taxon>
        <taxon>Hymenobacter</taxon>
    </lineage>
</organism>
<dbReference type="InterPro" id="IPR013491">
    <property type="entry name" value="Tape_meas_N"/>
</dbReference>
<gene>
    <name evidence="3" type="ORF">SAMN04488069_1253</name>
</gene>
<dbReference type="AlphaFoldDB" id="A0A1H3P8M9"/>
<evidence type="ECO:0000256" key="1">
    <source>
        <dbReference type="SAM" id="Phobius"/>
    </source>
</evidence>